<dbReference type="SUPFAM" id="SSF54695">
    <property type="entry name" value="POZ domain"/>
    <property type="match status" value="1"/>
</dbReference>
<proteinExistence type="predicted"/>
<dbReference type="PIRSF" id="PIRSF037037">
    <property type="entry name" value="Kelch-like_protein_gigaxonin"/>
    <property type="match status" value="1"/>
</dbReference>
<dbReference type="SUPFAM" id="SSF50965">
    <property type="entry name" value="Galactose oxidase, central domain"/>
    <property type="match status" value="2"/>
</dbReference>
<dbReference type="Gene3D" id="3.30.710.10">
    <property type="entry name" value="Potassium Channel Kv1.1, Chain A"/>
    <property type="match status" value="1"/>
</dbReference>
<dbReference type="GO" id="GO:0003779">
    <property type="term" value="F:actin binding"/>
    <property type="evidence" value="ECO:0007669"/>
    <property type="project" value="UniProtKB-KW"/>
</dbReference>
<dbReference type="SMART" id="SM00612">
    <property type="entry name" value="Kelch"/>
    <property type="match status" value="6"/>
</dbReference>
<feature type="domain" description="BTB" evidence="5">
    <location>
        <begin position="15"/>
        <end position="81"/>
    </location>
</feature>
<accession>A0A131Z4T7</accession>
<dbReference type="InterPro" id="IPR000210">
    <property type="entry name" value="BTB/POZ_dom"/>
</dbReference>
<sequence length="660" mass="73306">MFSGSVLLPGGDATGDCTLRTSDGGSFEAQRAYLATVSPYFAAMFREQFGAQKDVVVSGVSAAVLDALLTYQYTDQLCVNAHNILEVLRAADMLLLEEARKQCLMLLLKTMGINNCLGLATLTRQYYFPNFSDTVFAFLRSNFEEIWQRSEEFPDTPAWLMYDLLSSPELNVEHEENALQAIAKWWTTGAPAAAPDANVLLQLLQCVRIGRCRKEALDQFASRWPLLVERVEYQTAIVQALRIGPCMCTPNKLLIALTEPEKPPQPAPPANMAPNPAVVAGMAVNEAGNPFVAQMAFANVPVLFGQPIQMINGAAPAQEPEPEPEYAPMDLRQAGCEQCGLTNPERWLPRLPSELIFVIGGWSNGQPRDTIETYDPRVDRWFEHKDPNFTPRAYHGVVLFRRRLYVLGGMKLRFYLRSIESYDLDRGQWNHHSPMHVPRAYVAAAALGEHIYAMGGHTGVERTSTVERYSVRTNQWTMVARMMRRRSDGAACAFKGRLYISGGFNGRKVLESVEEYNPSLDSWSLVRPLPYPRCSHRMFGHGGRLYVIGGFDGRRRLHTVLKSDESLPLRWHRVPSLNCARSTFAVATLGDVIYVIGGFNGTSLVATVECYTPGEKHWQKAKSLNGPVSALAGCVLSGINVTRKFSARGALLPPANPQVS</sequence>
<dbReference type="GO" id="GO:0016567">
    <property type="term" value="P:protein ubiquitination"/>
    <property type="evidence" value="ECO:0007669"/>
    <property type="project" value="UniProtKB-UniPathway"/>
</dbReference>
<keyword evidence="3" id="KW-0677">Repeat</keyword>
<dbReference type="InterPro" id="IPR006652">
    <property type="entry name" value="Kelch_1"/>
</dbReference>
<dbReference type="SMART" id="SM00875">
    <property type="entry name" value="BACK"/>
    <property type="match status" value="1"/>
</dbReference>
<evidence type="ECO:0000259" key="5">
    <source>
        <dbReference type="PROSITE" id="PS50097"/>
    </source>
</evidence>
<dbReference type="GO" id="GO:0005737">
    <property type="term" value="C:cytoplasm"/>
    <property type="evidence" value="ECO:0007669"/>
    <property type="project" value="UniProtKB-ARBA"/>
</dbReference>
<evidence type="ECO:0000256" key="1">
    <source>
        <dbReference type="ARBA" id="ARBA00013699"/>
    </source>
</evidence>
<evidence type="ECO:0000256" key="2">
    <source>
        <dbReference type="ARBA" id="ARBA00022441"/>
    </source>
</evidence>
<dbReference type="SMART" id="SM00225">
    <property type="entry name" value="BTB"/>
    <property type="match status" value="1"/>
</dbReference>
<dbReference type="Pfam" id="PF00651">
    <property type="entry name" value="BTB"/>
    <property type="match status" value="1"/>
</dbReference>
<evidence type="ECO:0000313" key="6">
    <source>
        <dbReference type="EMBL" id="JAP85456.1"/>
    </source>
</evidence>
<dbReference type="PANTHER" id="PTHR45632:SF3">
    <property type="entry name" value="KELCH-LIKE PROTEIN 32"/>
    <property type="match status" value="1"/>
</dbReference>
<dbReference type="Pfam" id="PF24681">
    <property type="entry name" value="Kelch_KLHDC2_KLHL20_DRC7"/>
    <property type="match status" value="1"/>
</dbReference>
<comment type="function">
    <text evidence="4">Probable substrate-specific adapter of an E3 ubiquitin-protein ligase complex which mediates the ubiquitination and subsequent proteasomal degradation of target proteins. May have a role in synapse differentiation and growth.</text>
</comment>
<dbReference type="Pfam" id="PF07707">
    <property type="entry name" value="BACK"/>
    <property type="match status" value="1"/>
</dbReference>
<dbReference type="InterPro" id="IPR011333">
    <property type="entry name" value="SKP1/BTB/POZ_sf"/>
</dbReference>
<dbReference type="Gene3D" id="2.120.10.80">
    <property type="entry name" value="Kelch-type beta propeller"/>
    <property type="match status" value="2"/>
</dbReference>
<dbReference type="PROSITE" id="PS50097">
    <property type="entry name" value="BTB"/>
    <property type="match status" value="1"/>
</dbReference>
<evidence type="ECO:0000256" key="3">
    <source>
        <dbReference type="ARBA" id="ARBA00022737"/>
    </source>
</evidence>
<dbReference type="EMBL" id="GEDV01003101">
    <property type="protein sequence ID" value="JAP85456.1"/>
    <property type="molecule type" value="Transcribed_RNA"/>
</dbReference>
<reference evidence="6" key="1">
    <citation type="journal article" date="2016" name="Ticks Tick Borne Dis.">
        <title>De novo assembly and annotation of the salivary gland transcriptome of Rhipicephalus appendiculatus male and female ticks during blood feeding.</title>
        <authorList>
            <person name="de Castro M.H."/>
            <person name="de Klerk D."/>
            <person name="Pienaar R."/>
            <person name="Latif A.A."/>
            <person name="Rees D.J."/>
            <person name="Mans B.J."/>
        </authorList>
    </citation>
    <scope>NUCLEOTIDE SEQUENCE</scope>
    <source>
        <tissue evidence="6">Salivary glands</tissue>
    </source>
</reference>
<dbReference type="AlphaFoldDB" id="A0A131Z4T7"/>
<organism evidence="6">
    <name type="scientific">Rhipicephalus appendiculatus</name>
    <name type="common">Brown ear tick</name>
    <dbReference type="NCBI Taxonomy" id="34631"/>
    <lineage>
        <taxon>Eukaryota</taxon>
        <taxon>Metazoa</taxon>
        <taxon>Ecdysozoa</taxon>
        <taxon>Arthropoda</taxon>
        <taxon>Chelicerata</taxon>
        <taxon>Arachnida</taxon>
        <taxon>Acari</taxon>
        <taxon>Parasitiformes</taxon>
        <taxon>Ixodida</taxon>
        <taxon>Ixodoidea</taxon>
        <taxon>Ixodidae</taxon>
        <taxon>Rhipicephalinae</taxon>
        <taxon>Rhipicephalus</taxon>
        <taxon>Rhipicephalus</taxon>
    </lineage>
</organism>
<dbReference type="Gene3D" id="1.25.40.420">
    <property type="match status" value="1"/>
</dbReference>
<evidence type="ECO:0000256" key="4">
    <source>
        <dbReference type="ARBA" id="ARBA00043912"/>
    </source>
</evidence>
<keyword evidence="2" id="KW-0880">Kelch repeat</keyword>
<dbReference type="UniPathway" id="UPA00143"/>
<name>A0A131Z4T7_RHIAP</name>
<protein>
    <recommendedName>
        <fullName evidence="1">Kelch-like protein diablo</fullName>
    </recommendedName>
</protein>
<dbReference type="InterPro" id="IPR011043">
    <property type="entry name" value="Gal_Oxase/kelch_b-propeller"/>
</dbReference>
<dbReference type="Pfam" id="PF01344">
    <property type="entry name" value="Kelch_1"/>
    <property type="match status" value="1"/>
</dbReference>
<dbReference type="InterPro" id="IPR017096">
    <property type="entry name" value="BTB-kelch_protein"/>
</dbReference>
<dbReference type="InterPro" id="IPR015915">
    <property type="entry name" value="Kelch-typ_b-propeller"/>
</dbReference>
<dbReference type="InterPro" id="IPR011705">
    <property type="entry name" value="BACK"/>
</dbReference>
<dbReference type="PANTHER" id="PTHR45632">
    <property type="entry name" value="LD33804P"/>
    <property type="match status" value="1"/>
</dbReference>